<gene>
    <name evidence="2" type="ORF">CAUPRSCDRAFT_12648</name>
</gene>
<name>A0A4P9WR33_9FUNG</name>
<evidence type="ECO:0000256" key="1">
    <source>
        <dbReference type="SAM" id="MobiDB-lite"/>
    </source>
</evidence>
<evidence type="ECO:0000313" key="3">
    <source>
        <dbReference type="Proteomes" id="UP000268535"/>
    </source>
</evidence>
<feature type="region of interest" description="Disordered" evidence="1">
    <location>
        <begin position="83"/>
        <end position="108"/>
    </location>
</feature>
<feature type="compositionally biased region" description="Pro residues" evidence="1">
    <location>
        <begin position="1"/>
        <end position="10"/>
    </location>
</feature>
<feature type="compositionally biased region" description="Pro residues" evidence="1">
    <location>
        <begin position="24"/>
        <end position="48"/>
    </location>
</feature>
<accession>A0A4P9WR33</accession>
<organism evidence="2 3">
    <name type="scientific">Caulochytrium protostelioides</name>
    <dbReference type="NCBI Taxonomy" id="1555241"/>
    <lineage>
        <taxon>Eukaryota</taxon>
        <taxon>Fungi</taxon>
        <taxon>Fungi incertae sedis</taxon>
        <taxon>Chytridiomycota</taxon>
        <taxon>Chytridiomycota incertae sedis</taxon>
        <taxon>Chytridiomycetes</taxon>
        <taxon>Caulochytriales</taxon>
        <taxon>Caulochytriaceae</taxon>
        <taxon>Caulochytrium</taxon>
    </lineage>
</organism>
<reference evidence="3" key="1">
    <citation type="journal article" date="2018" name="Nat. Microbiol.">
        <title>Leveraging single-cell genomics to expand the fungal tree of life.</title>
        <authorList>
            <person name="Ahrendt S.R."/>
            <person name="Quandt C.A."/>
            <person name="Ciobanu D."/>
            <person name="Clum A."/>
            <person name="Salamov A."/>
            <person name="Andreopoulos B."/>
            <person name="Cheng J.F."/>
            <person name="Woyke T."/>
            <person name="Pelin A."/>
            <person name="Henrissat B."/>
            <person name="Reynolds N.K."/>
            <person name="Benny G.L."/>
            <person name="Smith M.E."/>
            <person name="James T.Y."/>
            <person name="Grigoriev I.V."/>
        </authorList>
    </citation>
    <scope>NUCLEOTIDE SEQUENCE [LARGE SCALE GENOMIC DNA]</scope>
    <source>
        <strain evidence="3">ATCC 52028</strain>
    </source>
</reference>
<feature type="region of interest" description="Disordered" evidence="1">
    <location>
        <begin position="1"/>
        <end position="63"/>
    </location>
</feature>
<feature type="compositionally biased region" description="Low complexity" evidence="1">
    <location>
        <begin position="11"/>
        <end position="23"/>
    </location>
</feature>
<dbReference type="Proteomes" id="UP000268535">
    <property type="component" value="Unassembled WGS sequence"/>
</dbReference>
<protein>
    <submittedName>
        <fullName evidence="2">Uncharacterized protein</fullName>
    </submittedName>
</protein>
<dbReference type="EMBL" id="ML011187">
    <property type="protein sequence ID" value="RKO95651.1"/>
    <property type="molecule type" value="Genomic_DNA"/>
</dbReference>
<sequence length="147" mass="15252">MEPTPTPVGTPEPTLEPTLEPTPEVTPEPTPEPTLEPTMVPVPTPTPTPDYGYGGTPTDDSEEPVECASGFEMDDDGSCFADEEPLPEPTETVKKPAVTTPGTTPTFDVSYPTDGANLVASGGFRILASNVWSSVPAAALAGLVLLL</sequence>
<evidence type="ECO:0000313" key="2">
    <source>
        <dbReference type="EMBL" id="RKO95651.1"/>
    </source>
</evidence>
<proteinExistence type="predicted"/>
<dbReference type="AlphaFoldDB" id="A0A4P9WR33"/>